<dbReference type="GO" id="GO:0005737">
    <property type="term" value="C:cytoplasm"/>
    <property type="evidence" value="ECO:0007669"/>
    <property type="project" value="UniProtKB-ARBA"/>
</dbReference>
<sequence>MWNRQPSSRQKKTQEQPDLNLPLRPHQKKRPNEIKFMDIQCTFRCTLLNCQSPSRIHVQPLNAITEDLQIYCPNEIQKELHPELSGNYVMAPLQEDLYARAQIRKIDAVNEDYVFVEFIDKAKFAWVHKNVLVRMKDDFFHHPWQSIRFCLFGITLKPKEKKFEEYFDTADEELKEEMKASTKSEPKWTEEHKRILKSILDQYSEFEIQLVRELPNKSGFLPGLKATKKKLNYHSPSQEKRMELFGINCDGKREAIAPVFAYKASHLGVEHCRDMYHALQQLTYGAEYDLFPIYEPGLLETWHKTISECWGEEESNGNIVRQGYRPESRMFDSFIVDEDHPSPIIETFTMATIKKKYQDKNGRVRFVVVANKSLKSPFEFYVFPLKKTADSSTSSKAIAKLMEDRHEFSEILSHFYVNSKNQKLMDSVATLTAVFNRKPVYAIYNSDVSNHQVPRFRRVMIYSFLLVSKDHPEDMSSWIMRVVFLDYGGTEDVPLDRLLQIHSTHCVAPPFTMQLICPINRMMPCKQENQYEKRLAAIWKAIVPTTCVLSGTFFEPSEKSENRHTDPIESNIRPNVLAVKQIKEPDVEERLDDICFKEFLRAQNDPLRPPTHTHLIVEKPFFQKSKELTFTWTNKEDLDAEEKEQEQKEI</sequence>
<name>A0A4V6I8Z8_STECR</name>
<dbReference type="InterPro" id="IPR035437">
    <property type="entry name" value="SNase_OB-fold_sf"/>
</dbReference>
<accession>A0A4V6I8Z8</accession>
<reference evidence="3 4" key="1">
    <citation type="journal article" date="2015" name="Genome Biol.">
        <title>Comparative genomics of Steinernema reveals deeply conserved gene regulatory networks.</title>
        <authorList>
            <person name="Dillman A.R."/>
            <person name="Macchietto M."/>
            <person name="Porter C.F."/>
            <person name="Rogers A."/>
            <person name="Williams B."/>
            <person name="Antoshechkin I."/>
            <person name="Lee M.M."/>
            <person name="Goodwin Z."/>
            <person name="Lu X."/>
            <person name="Lewis E.E."/>
            <person name="Goodrich-Blair H."/>
            <person name="Stock S.P."/>
            <person name="Adams B.J."/>
            <person name="Sternberg P.W."/>
            <person name="Mortazavi A."/>
        </authorList>
    </citation>
    <scope>NUCLEOTIDE SEQUENCE [LARGE SCALE GENOMIC DNA]</scope>
    <source>
        <strain evidence="3 4">ALL</strain>
    </source>
</reference>
<feature type="region of interest" description="Disordered" evidence="1">
    <location>
        <begin position="1"/>
        <end position="27"/>
    </location>
</feature>
<dbReference type="EMBL" id="CM016762">
    <property type="protein sequence ID" value="TMS39703.1"/>
    <property type="molecule type" value="Genomic_DNA"/>
</dbReference>
<gene>
    <name evidence="3" type="ORF">L596_006187</name>
</gene>
<dbReference type="OrthoDB" id="5832178at2759"/>
<evidence type="ECO:0000256" key="1">
    <source>
        <dbReference type="SAM" id="MobiDB-lite"/>
    </source>
</evidence>
<dbReference type="SUPFAM" id="SSF63748">
    <property type="entry name" value="Tudor/PWWP/MBT"/>
    <property type="match status" value="1"/>
</dbReference>
<dbReference type="InterPro" id="IPR002999">
    <property type="entry name" value="Tudor"/>
</dbReference>
<keyword evidence="4" id="KW-1185">Reference proteome</keyword>
<reference evidence="3 4" key="2">
    <citation type="journal article" date="2019" name="G3 (Bethesda)">
        <title>Hybrid Assembly of the Genome of the Entomopathogenic Nematode Steinernema carpocapsae Identifies the X-Chromosome.</title>
        <authorList>
            <person name="Serra L."/>
            <person name="Macchietto M."/>
            <person name="Macias-Munoz A."/>
            <person name="McGill C.J."/>
            <person name="Rodriguez I.M."/>
            <person name="Rodriguez B."/>
            <person name="Murad R."/>
            <person name="Mortazavi A."/>
        </authorList>
    </citation>
    <scope>NUCLEOTIDE SEQUENCE [LARGE SCALE GENOMIC DNA]</scope>
    <source>
        <strain evidence="3 4">ALL</strain>
    </source>
</reference>
<dbReference type="Gene3D" id="2.30.30.140">
    <property type="match status" value="1"/>
</dbReference>
<evidence type="ECO:0000313" key="3">
    <source>
        <dbReference type="EMBL" id="TMS39703.1"/>
    </source>
</evidence>
<organism evidence="3 4">
    <name type="scientific">Steinernema carpocapsae</name>
    <name type="common">Entomopathogenic nematode</name>
    <dbReference type="NCBI Taxonomy" id="34508"/>
    <lineage>
        <taxon>Eukaryota</taxon>
        <taxon>Metazoa</taxon>
        <taxon>Ecdysozoa</taxon>
        <taxon>Nematoda</taxon>
        <taxon>Chromadorea</taxon>
        <taxon>Rhabditida</taxon>
        <taxon>Tylenchina</taxon>
        <taxon>Panagrolaimomorpha</taxon>
        <taxon>Strongyloidoidea</taxon>
        <taxon>Steinernematidae</taxon>
        <taxon>Steinernema</taxon>
    </lineage>
</organism>
<dbReference type="STRING" id="34508.A0A4V6I8Z8"/>
<dbReference type="AlphaFoldDB" id="A0A4V6I8Z8"/>
<evidence type="ECO:0000259" key="2">
    <source>
        <dbReference type="Pfam" id="PF00567"/>
    </source>
</evidence>
<evidence type="ECO:0000313" key="4">
    <source>
        <dbReference type="Proteomes" id="UP000298663"/>
    </source>
</evidence>
<dbReference type="Gene3D" id="2.40.50.90">
    <property type="match status" value="1"/>
</dbReference>
<dbReference type="Proteomes" id="UP000298663">
    <property type="component" value="Chromosome X"/>
</dbReference>
<protein>
    <recommendedName>
        <fullName evidence="2">Tudor domain-containing protein</fullName>
    </recommendedName>
</protein>
<proteinExistence type="predicted"/>
<dbReference type="Pfam" id="PF00567">
    <property type="entry name" value="TUDOR"/>
    <property type="match status" value="1"/>
</dbReference>
<feature type="domain" description="Tudor" evidence="2">
    <location>
        <begin position="42"/>
        <end position="153"/>
    </location>
</feature>